<dbReference type="InterPro" id="IPR044940">
    <property type="entry name" value="NOS_dom_2"/>
</dbReference>
<feature type="domain" description="Nitric oxide synthase (NOS)" evidence="13">
    <location>
        <begin position="65"/>
        <end position="72"/>
    </location>
</feature>
<reference evidence="14 15" key="1">
    <citation type="submission" date="2019-03" db="EMBL/GenBank/DDBJ databases">
        <authorList>
            <person name="Yang Y."/>
        </authorList>
    </citation>
    <scope>NUCLEOTIDE SEQUENCE [LARGE SCALE GENOMIC DNA]</scope>
    <source>
        <strain evidence="14 15">ASL-1</strain>
    </source>
</reference>
<protein>
    <recommendedName>
        <fullName evidence="5 11">Nitric oxide synthase oxygenase</fullName>
        <ecNumber evidence="4 11">1.14.14.47</ecNumber>
    </recommendedName>
</protein>
<dbReference type="Gene3D" id="3.90.1230.10">
    <property type="entry name" value="Nitric Oxide Synthase, Chain A, domain 3"/>
    <property type="match status" value="1"/>
</dbReference>
<dbReference type="AlphaFoldDB" id="A0A4Y8LC18"/>
<dbReference type="CDD" id="cd00575">
    <property type="entry name" value="NOS_oxygenase"/>
    <property type="match status" value="1"/>
</dbReference>
<evidence type="ECO:0000256" key="12">
    <source>
        <dbReference type="PIRSR" id="PIRSR037219-1"/>
    </source>
</evidence>
<evidence type="ECO:0000256" key="2">
    <source>
        <dbReference type="ARBA" id="ARBA00002642"/>
    </source>
</evidence>
<dbReference type="InterPro" id="IPR044944">
    <property type="entry name" value="NOS_dom_3"/>
</dbReference>
<keyword evidence="8 11" id="KW-0560">Oxidoreductase</keyword>
<comment type="catalytic activity">
    <reaction evidence="10">
        <text>3 reduced [flavodoxin] + 2 L-arginine + 4 O2 = 3 oxidized [flavodoxin] + 2 L-citrulline + 2 nitric oxide + 4 H2O + 5 H(+)</text>
        <dbReference type="Rhea" id="RHEA:52324"/>
        <dbReference type="Rhea" id="RHEA-COMP:10622"/>
        <dbReference type="Rhea" id="RHEA-COMP:10623"/>
        <dbReference type="ChEBI" id="CHEBI:15377"/>
        <dbReference type="ChEBI" id="CHEBI:15378"/>
        <dbReference type="ChEBI" id="CHEBI:15379"/>
        <dbReference type="ChEBI" id="CHEBI:16480"/>
        <dbReference type="ChEBI" id="CHEBI:32682"/>
        <dbReference type="ChEBI" id="CHEBI:57618"/>
        <dbReference type="ChEBI" id="CHEBI:57743"/>
        <dbReference type="ChEBI" id="CHEBI:58210"/>
        <dbReference type="EC" id="1.14.14.47"/>
    </reaction>
</comment>
<evidence type="ECO:0000313" key="15">
    <source>
        <dbReference type="Proteomes" id="UP000297776"/>
    </source>
</evidence>
<feature type="binding site" description="axial binding residue" evidence="12">
    <location>
        <position position="66"/>
    </location>
    <ligand>
        <name>heme</name>
        <dbReference type="ChEBI" id="CHEBI:30413"/>
    </ligand>
    <ligandPart>
        <name>Fe</name>
        <dbReference type="ChEBI" id="CHEBI:18248"/>
    </ligandPart>
</feature>
<keyword evidence="7 11" id="KW-0479">Metal-binding</keyword>
<evidence type="ECO:0000256" key="5">
    <source>
        <dbReference type="ARBA" id="ARBA00018859"/>
    </source>
</evidence>
<dbReference type="GO" id="GO:0006809">
    <property type="term" value="P:nitric oxide biosynthetic process"/>
    <property type="evidence" value="ECO:0007669"/>
    <property type="project" value="InterPro"/>
</dbReference>
<evidence type="ECO:0000256" key="7">
    <source>
        <dbReference type="ARBA" id="ARBA00022723"/>
    </source>
</evidence>
<comment type="miscellaneous">
    <text evidence="11">This protein is similar to the oxygenase domain of eukaryotic nitric oxide synthases but lacks the reductase domain which, in eukaryotes, is responsible for transfer of electrons to the ferric heme during nitric oxide synthesis.</text>
</comment>
<dbReference type="Pfam" id="PF02898">
    <property type="entry name" value="NO_synthase"/>
    <property type="match status" value="1"/>
</dbReference>
<dbReference type="InterPro" id="IPR004030">
    <property type="entry name" value="NOS_N"/>
</dbReference>
<comment type="function">
    <text evidence="2 11">Catalyzes the production of nitric oxide.</text>
</comment>
<dbReference type="RefSeq" id="WP_134382396.1">
    <property type="nucleotide sequence ID" value="NZ_SORX01000009.1"/>
</dbReference>
<gene>
    <name evidence="14" type="ORF">E2626_13920</name>
</gene>
<organism evidence="14 15">
    <name type="scientific">Jeotgalibacillus salarius</name>
    <dbReference type="NCBI Taxonomy" id="546023"/>
    <lineage>
        <taxon>Bacteria</taxon>
        <taxon>Bacillati</taxon>
        <taxon>Bacillota</taxon>
        <taxon>Bacilli</taxon>
        <taxon>Bacillales</taxon>
        <taxon>Caryophanaceae</taxon>
        <taxon>Jeotgalibacillus</taxon>
    </lineage>
</organism>
<dbReference type="InterPro" id="IPR044943">
    <property type="entry name" value="NOS_dom_1"/>
</dbReference>
<keyword evidence="6 11" id="KW-0349">Heme</keyword>
<sequence length="376" mass="43475">MTEHPIYQKAESFIKQFYIENQFSSEACNNRLSEIKKSLSDSGSYEHTYEELEYGAKLAWRNSNRCIGRLFWNSLNVFDMRKADTEEQVKEALIQHIAYATNDGKIRSTITVFNPSETSGDPVRIFNHQLIRYAGYLQEDGRVMGDPHSVKMTEFCHALGWKGEGTDFDVLPIVIQIKGNDPYYFDVPKDLIKEVEITHPDSAAFNKLGLKWYAVPIISEMKLEIGGIEYPAAPFNGWYMETEIAARNFTDENRYNMLPNTAKAFNLSTKLQSTMWKDRAVLELCTAVMHSFKKAGVSIVDHHTASQQFELFEQREKEENRKVTGDWTWLIPPVSPASTHIFHKQYDNTWKSPNFFYQPSLLQESKTSEYTCPFMK</sequence>
<dbReference type="InterPro" id="IPR036119">
    <property type="entry name" value="NOS_N_sf"/>
</dbReference>
<dbReference type="Proteomes" id="UP000297776">
    <property type="component" value="Unassembled WGS sequence"/>
</dbReference>
<keyword evidence="15" id="KW-1185">Reference proteome</keyword>
<dbReference type="Gene3D" id="3.90.340.10">
    <property type="entry name" value="Nitric Oxide Synthase, Chain A, domain 1"/>
    <property type="match status" value="1"/>
</dbReference>
<dbReference type="InterPro" id="IPR050607">
    <property type="entry name" value="NOS"/>
</dbReference>
<evidence type="ECO:0000313" key="14">
    <source>
        <dbReference type="EMBL" id="TFD99608.1"/>
    </source>
</evidence>
<evidence type="ECO:0000256" key="6">
    <source>
        <dbReference type="ARBA" id="ARBA00022617"/>
    </source>
</evidence>
<evidence type="ECO:0000256" key="4">
    <source>
        <dbReference type="ARBA" id="ARBA00012735"/>
    </source>
</evidence>
<comment type="similarity">
    <text evidence="3 11">Belongs to the NOS family. Bacterial NOS oxygenase subfamily.</text>
</comment>
<dbReference type="PANTHER" id="PTHR43410">
    <property type="entry name" value="NITRIC OXIDE SYNTHASE OXYGENASE"/>
    <property type="match status" value="1"/>
</dbReference>
<dbReference type="PANTHER" id="PTHR43410:SF1">
    <property type="entry name" value="NITRIC OXIDE SYNTHASE"/>
    <property type="match status" value="1"/>
</dbReference>
<evidence type="ECO:0000256" key="10">
    <source>
        <dbReference type="ARBA" id="ARBA00048713"/>
    </source>
</evidence>
<accession>A0A4Y8LC18</accession>
<dbReference type="EC" id="1.14.14.47" evidence="4 11"/>
<dbReference type="SUPFAM" id="SSF56512">
    <property type="entry name" value="Nitric oxide (NO) synthase oxygenase domain"/>
    <property type="match status" value="1"/>
</dbReference>
<evidence type="ECO:0000256" key="1">
    <source>
        <dbReference type="ARBA" id="ARBA00001971"/>
    </source>
</evidence>
<name>A0A4Y8LC18_9BACL</name>
<dbReference type="InterPro" id="IPR017142">
    <property type="entry name" value="Nitric_oxide_synthase_Oase-su"/>
</dbReference>
<evidence type="ECO:0000256" key="11">
    <source>
        <dbReference type="PIRNR" id="PIRNR037219"/>
    </source>
</evidence>
<dbReference type="GO" id="GO:0020037">
    <property type="term" value="F:heme binding"/>
    <property type="evidence" value="ECO:0007669"/>
    <property type="project" value="InterPro"/>
</dbReference>
<dbReference type="GO" id="GO:0046872">
    <property type="term" value="F:metal ion binding"/>
    <property type="evidence" value="ECO:0007669"/>
    <property type="project" value="UniProtKB-KW"/>
</dbReference>
<evidence type="ECO:0000256" key="3">
    <source>
        <dbReference type="ARBA" id="ARBA00005411"/>
    </source>
</evidence>
<evidence type="ECO:0000256" key="8">
    <source>
        <dbReference type="ARBA" id="ARBA00023002"/>
    </source>
</evidence>
<keyword evidence="9 11" id="KW-0408">Iron</keyword>
<dbReference type="PIRSF" id="PIRSF037219">
    <property type="entry name" value="NOS_oxygenase"/>
    <property type="match status" value="1"/>
</dbReference>
<dbReference type="EMBL" id="SORX01000009">
    <property type="protein sequence ID" value="TFD99608.1"/>
    <property type="molecule type" value="Genomic_DNA"/>
</dbReference>
<dbReference type="PROSITE" id="PS60001">
    <property type="entry name" value="NOS"/>
    <property type="match status" value="1"/>
</dbReference>
<evidence type="ECO:0000256" key="9">
    <source>
        <dbReference type="ARBA" id="ARBA00023004"/>
    </source>
</evidence>
<evidence type="ECO:0000259" key="13">
    <source>
        <dbReference type="PROSITE" id="PS60001"/>
    </source>
</evidence>
<proteinExistence type="inferred from homology"/>
<dbReference type="GO" id="GO:0004517">
    <property type="term" value="F:nitric-oxide synthase activity"/>
    <property type="evidence" value="ECO:0007669"/>
    <property type="project" value="InterPro"/>
</dbReference>
<dbReference type="Gene3D" id="3.90.440.10">
    <property type="entry name" value="Nitric Oxide Synthase,Heme Domain,Chain A domain 2"/>
    <property type="match status" value="1"/>
</dbReference>
<dbReference type="OrthoDB" id="3398374at2"/>
<comment type="cofactor">
    <cofactor evidence="1 11 12">
        <name>heme</name>
        <dbReference type="ChEBI" id="CHEBI:30413"/>
    </cofactor>
</comment>
<comment type="subunit">
    <text evidence="11">Homodimer.</text>
</comment>
<comment type="caution">
    <text evidence="14">The sequence shown here is derived from an EMBL/GenBank/DDBJ whole genome shotgun (WGS) entry which is preliminary data.</text>
</comment>